<evidence type="ECO:0000256" key="5">
    <source>
        <dbReference type="SAM" id="Phobius"/>
    </source>
</evidence>
<keyword evidence="4 5" id="KW-0472">Membrane</keyword>
<feature type="domain" description="NADH:quinone oxidoreductase/Mrp antiporter transmembrane" evidence="6">
    <location>
        <begin position="372"/>
        <end position="596"/>
    </location>
</feature>
<feature type="transmembrane region" description="Helical" evidence="5">
    <location>
        <begin position="451"/>
        <end position="476"/>
    </location>
</feature>
<feature type="transmembrane region" description="Helical" evidence="5">
    <location>
        <begin position="94"/>
        <end position="118"/>
    </location>
</feature>
<accession>F8UHK8</accession>
<dbReference type="AlphaFoldDB" id="F8UHK8"/>
<evidence type="ECO:0000259" key="6">
    <source>
        <dbReference type="Pfam" id="PF00361"/>
    </source>
</evidence>
<dbReference type="InterPro" id="IPR004837">
    <property type="entry name" value="NaCa_Exmemb"/>
</dbReference>
<dbReference type="InterPro" id="IPR044880">
    <property type="entry name" value="NCX_ion-bd_dom_sf"/>
</dbReference>
<feature type="transmembrane region" description="Helical" evidence="5">
    <location>
        <begin position="247"/>
        <end position="266"/>
    </location>
</feature>
<keyword evidence="2 5" id="KW-0812">Transmembrane</keyword>
<feature type="non-terminal residue" evidence="9">
    <location>
        <position position="600"/>
    </location>
</feature>
<dbReference type="Pfam" id="PF01699">
    <property type="entry name" value="Na_Ca_ex"/>
    <property type="match status" value="1"/>
</dbReference>
<feature type="transmembrane region" description="Helical" evidence="5">
    <location>
        <begin position="516"/>
        <end position="537"/>
    </location>
</feature>
<organism evidence="9">
    <name type="scientific">uncultured microorganism</name>
    <dbReference type="NCBI Taxonomy" id="358574"/>
    <lineage>
        <taxon>unclassified sequences</taxon>
        <taxon>environmental samples</taxon>
    </lineage>
</organism>
<protein>
    <submittedName>
        <fullName evidence="9">Monovalent cation/H+ antiporter subunit A</fullName>
    </submittedName>
</protein>
<name>F8UHK8_9ZZZZ</name>
<evidence type="ECO:0000256" key="4">
    <source>
        <dbReference type="ARBA" id="ARBA00023136"/>
    </source>
</evidence>
<dbReference type="InterPro" id="IPR050616">
    <property type="entry name" value="CPA3_Na-H_Antiporter_A"/>
</dbReference>
<comment type="subcellular location">
    <subcellularLocation>
        <location evidence="1">Membrane</location>
        <topology evidence="1">Multi-pass membrane protein</topology>
    </subcellularLocation>
</comment>
<evidence type="ECO:0000313" key="9">
    <source>
        <dbReference type="EMBL" id="AEI30515.1"/>
    </source>
</evidence>
<dbReference type="Pfam" id="PF00662">
    <property type="entry name" value="Proton_antipo_N"/>
    <property type="match status" value="1"/>
</dbReference>
<evidence type="ECO:0000256" key="1">
    <source>
        <dbReference type="ARBA" id="ARBA00004141"/>
    </source>
</evidence>
<evidence type="ECO:0000259" key="7">
    <source>
        <dbReference type="Pfam" id="PF00662"/>
    </source>
</evidence>
<feature type="transmembrane region" description="Helical" evidence="5">
    <location>
        <begin position="408"/>
        <end position="431"/>
    </location>
</feature>
<dbReference type="GO" id="GO:0055085">
    <property type="term" value="P:transmembrane transport"/>
    <property type="evidence" value="ECO:0007669"/>
    <property type="project" value="InterPro"/>
</dbReference>
<gene>
    <name evidence="9" type="ORF">LDC_03195</name>
</gene>
<proteinExistence type="predicted"/>
<feature type="transmembrane region" description="Helical" evidence="5">
    <location>
        <begin position="354"/>
        <end position="373"/>
    </location>
</feature>
<feature type="transmembrane region" description="Helical" evidence="5">
    <location>
        <begin position="55"/>
        <end position="74"/>
    </location>
</feature>
<dbReference type="PANTHER" id="PTHR43373">
    <property type="entry name" value="NA(+)/H(+) ANTIPORTER SUBUNIT"/>
    <property type="match status" value="1"/>
</dbReference>
<feature type="transmembrane region" description="Helical" evidence="5">
    <location>
        <begin position="212"/>
        <end position="235"/>
    </location>
</feature>
<keyword evidence="3 5" id="KW-1133">Transmembrane helix</keyword>
<dbReference type="Gene3D" id="1.20.1420.30">
    <property type="entry name" value="NCX, central ion-binding region"/>
    <property type="match status" value="1"/>
</dbReference>
<feature type="transmembrane region" description="Helical" evidence="5">
    <location>
        <begin position="12"/>
        <end position="28"/>
    </location>
</feature>
<dbReference type="GO" id="GO:0016020">
    <property type="term" value="C:membrane"/>
    <property type="evidence" value="ECO:0007669"/>
    <property type="project" value="UniProtKB-SubCell"/>
</dbReference>
<dbReference type="Gene3D" id="6.10.280.80">
    <property type="entry name" value="NCX, peripheral helical region"/>
    <property type="match status" value="1"/>
</dbReference>
<feature type="transmembrane region" description="Helical" evidence="5">
    <location>
        <begin position="322"/>
        <end position="342"/>
    </location>
</feature>
<sequence>MAFDGGIGRGEGLLLAALMVGYTTLLVRQSRRETQALRDEYAAEGRVATARSSRAGLPLQVALIVAGLVLLVLGSRFLVEAATTIARSFGISELVIGLTIVAAGTSLPEVAASVTAALRGQRDIAVGNVVGSNTFNVLSVLGISASIAPTPLPVSAAMLSFDLPVMLAVAIACLPVFFTGRCIARWEGAVFLGYYVAYTGYLLLQSQEHEALATYALAMRAVVLPLTALTLLVVAARAWQARGTPPMMLVLAVGLPFLAALLLSAVPNGARNLAAALAGGITLLVVAALGSQLPAVFGGAVVEIGWPWLPFAGAELGFRADGLALVFALLVAAIGALVILYARYYLDAEDRIARFYAFFMFFMGAMLGVVLAGNLLLLAVFWELTSLASFLLIGFWQQRADARQGARMALVVTGAGGLCLLGGVLLLGHIAGSFDLDVVLAAGDAIRAHPAYLPMLALVLVGAFAKSAQFPLHFWLPHAMAAPTPVSAYLHSATMVKAGVFLLARLHPAIAGTDAWFYLVTTAGLATLIVGAWTAVYQHDLKGLLAWSTISHLGLITLLLGLDTPLASVAAVFHILNHATFKASLFMAAGIIDHECGTRD</sequence>
<dbReference type="EMBL" id="JF805195">
    <property type="protein sequence ID" value="AEI30515.1"/>
    <property type="molecule type" value="Genomic_DNA"/>
</dbReference>
<feature type="domain" description="Sodium/calcium exchanger membrane region" evidence="8">
    <location>
        <begin position="61"/>
        <end position="203"/>
    </location>
</feature>
<evidence type="ECO:0000256" key="2">
    <source>
        <dbReference type="ARBA" id="ARBA00022692"/>
    </source>
</evidence>
<feature type="transmembrane region" description="Helical" evidence="5">
    <location>
        <begin position="272"/>
        <end position="289"/>
    </location>
</feature>
<feature type="transmembrane region" description="Helical" evidence="5">
    <location>
        <begin position="125"/>
        <end position="148"/>
    </location>
</feature>
<dbReference type="InterPro" id="IPR001750">
    <property type="entry name" value="ND/Mrp_TM"/>
</dbReference>
<feature type="transmembrane region" description="Helical" evidence="5">
    <location>
        <begin position="189"/>
        <end position="206"/>
    </location>
</feature>
<dbReference type="Pfam" id="PF00361">
    <property type="entry name" value="Proton_antipo_M"/>
    <property type="match status" value="1"/>
</dbReference>
<evidence type="ECO:0000256" key="3">
    <source>
        <dbReference type="ARBA" id="ARBA00022989"/>
    </source>
</evidence>
<evidence type="ECO:0000259" key="8">
    <source>
        <dbReference type="Pfam" id="PF01699"/>
    </source>
</evidence>
<feature type="transmembrane region" description="Helical" evidence="5">
    <location>
        <begin position="379"/>
        <end position="396"/>
    </location>
</feature>
<dbReference type="InterPro" id="IPR001516">
    <property type="entry name" value="Proton_antipo_N"/>
</dbReference>
<reference evidence="9" key="1">
    <citation type="submission" date="2011-04" db="EMBL/GenBank/DDBJ databases">
        <title>Taxonomic and functional metagenomic profiling of the microbial community in the anoxic sediment of a brackish shallow lake (Laguna de Carrizo Central Spain).</title>
        <authorList>
            <consortium name="CONSOLIDER consortium CSD2007-00005"/>
            <person name="Guazzaroni M.-E."/>
            <person name="Richter M."/>
            <person name="Garcia-Salamanca A."/>
            <person name="Yarza P."/>
            <person name="Ferrer M."/>
        </authorList>
    </citation>
    <scope>NUCLEOTIDE SEQUENCE</scope>
</reference>
<feature type="domain" description="NADH-Ubiquinone oxidoreductase (complex I) chain 5 N-terminal" evidence="7">
    <location>
        <begin position="308"/>
        <end position="356"/>
    </location>
</feature>
<dbReference type="PANTHER" id="PTHR43373:SF1">
    <property type="entry name" value="NA(+)_H(+) ANTIPORTER SUBUNIT A"/>
    <property type="match status" value="1"/>
</dbReference>
<dbReference type="PRINTS" id="PR01434">
    <property type="entry name" value="NADHDHGNASE5"/>
</dbReference>